<comment type="caution">
    <text evidence="2">The sequence shown here is derived from an EMBL/GenBank/DDBJ whole genome shotgun (WGS) entry which is preliminary data.</text>
</comment>
<organism evidence="2 3">
    <name type="scientific">Candidatus Ryanbacteria bacterium RIFCSPLOWO2_02_FULL_47_14</name>
    <dbReference type="NCBI Taxonomy" id="1802129"/>
    <lineage>
        <taxon>Bacteria</taxon>
        <taxon>Candidatus Ryaniibacteriota</taxon>
    </lineage>
</organism>
<name>A0A1G2H3F3_9BACT</name>
<evidence type="ECO:0000256" key="1">
    <source>
        <dbReference type="SAM" id="Phobius"/>
    </source>
</evidence>
<sequence>MIRATLSQKLGVWTASALILAAFFILYGSYFPAKNGTVGDDYQQQLPNLLTSYYWFLENGFFSVPWFAPAQCGGVPFFADPGHGFFALPTYLVLFFNPVLSIKITFILFALLGYAGFYFLLRNAFWVSRPLAVAGAALFALNGFYAYRMIVGHPFHAFMLVPFIALLAISRRPAFLLKIVIVGFLFAYMFHSAMIHIIPPAFLALIVIILIHQTRHGFNVRSWAHIGLGAIVGAGLSLSKISASLSLLRNFPRDFYTLPGFPRIFDSARIAFESVFLRVPTDTANNLLANAPFYLQQHEFEFGITPVPFVLMTAGIIFFIATRIKKQEMPPMKKIVSAFAISLLLAIPILLNWYSPTWNSFLKKLPWIGQSSSLIRWFSAYIPVFVLLGILAAESLSKKHAVQIAIAALSVVFAIGYHTSADRAYYDSQHYNPETIQTAYRKAKQTRVIPDIKAVGVYTKQNGEIAMPIGRNDVFTQGGSQLACYNALFGYRLEKFPRKDLIPGPVLSIRNGHFNIKNPACYVFPAENNCAPGDHFREEEREKAEAFVHYKPFEFQKSSLQKSADAINIFFLLFCLGVVVREIKRLFPQSYALRKQR</sequence>
<dbReference type="EMBL" id="MHNZ01000003">
    <property type="protein sequence ID" value="OGZ57015.1"/>
    <property type="molecule type" value="Genomic_DNA"/>
</dbReference>
<feature type="transmembrane region" description="Helical" evidence="1">
    <location>
        <begin position="223"/>
        <end position="248"/>
    </location>
</feature>
<feature type="transmembrane region" description="Helical" evidence="1">
    <location>
        <begin position="91"/>
        <end position="120"/>
    </location>
</feature>
<feature type="transmembrane region" description="Helical" evidence="1">
    <location>
        <begin position="126"/>
        <end position="147"/>
    </location>
</feature>
<evidence type="ECO:0000313" key="2">
    <source>
        <dbReference type="EMBL" id="OGZ57015.1"/>
    </source>
</evidence>
<feature type="transmembrane region" description="Helical" evidence="1">
    <location>
        <begin position="566"/>
        <end position="587"/>
    </location>
</feature>
<proteinExistence type="predicted"/>
<feature type="transmembrane region" description="Helical" evidence="1">
    <location>
        <begin position="302"/>
        <end position="323"/>
    </location>
</feature>
<gene>
    <name evidence="2" type="ORF">A3J04_01195</name>
</gene>
<keyword evidence="1" id="KW-0472">Membrane</keyword>
<evidence type="ECO:0000313" key="3">
    <source>
        <dbReference type="Proteomes" id="UP000177954"/>
    </source>
</evidence>
<reference evidence="2 3" key="1">
    <citation type="journal article" date="2016" name="Nat. Commun.">
        <title>Thousands of microbial genomes shed light on interconnected biogeochemical processes in an aquifer system.</title>
        <authorList>
            <person name="Anantharaman K."/>
            <person name="Brown C.T."/>
            <person name="Hug L.A."/>
            <person name="Sharon I."/>
            <person name="Castelle C.J."/>
            <person name="Probst A.J."/>
            <person name="Thomas B.C."/>
            <person name="Singh A."/>
            <person name="Wilkins M.J."/>
            <person name="Karaoz U."/>
            <person name="Brodie E.L."/>
            <person name="Williams K.H."/>
            <person name="Hubbard S.S."/>
            <person name="Banfield J.F."/>
        </authorList>
    </citation>
    <scope>NUCLEOTIDE SEQUENCE [LARGE SCALE GENOMIC DNA]</scope>
</reference>
<feature type="transmembrane region" description="Helical" evidence="1">
    <location>
        <begin position="53"/>
        <end position="79"/>
    </location>
</feature>
<feature type="transmembrane region" description="Helical" evidence="1">
    <location>
        <begin position="12"/>
        <end position="33"/>
    </location>
</feature>
<keyword evidence="1" id="KW-0812">Transmembrane</keyword>
<dbReference type="AlphaFoldDB" id="A0A1G2H3F3"/>
<dbReference type="STRING" id="1802129.A3J04_01195"/>
<accession>A0A1G2H3F3</accession>
<feature type="transmembrane region" description="Helical" evidence="1">
    <location>
        <begin position="374"/>
        <end position="393"/>
    </location>
</feature>
<dbReference type="Proteomes" id="UP000177954">
    <property type="component" value="Unassembled WGS sequence"/>
</dbReference>
<feature type="transmembrane region" description="Helical" evidence="1">
    <location>
        <begin position="335"/>
        <end position="354"/>
    </location>
</feature>
<keyword evidence="1" id="KW-1133">Transmembrane helix</keyword>
<feature type="transmembrane region" description="Helical" evidence="1">
    <location>
        <begin position="400"/>
        <end position="419"/>
    </location>
</feature>
<protein>
    <recommendedName>
        <fullName evidence="4">Membrane protein 6-pyruvoyl-tetrahydropterin synthase-related domain-containing protein</fullName>
    </recommendedName>
</protein>
<evidence type="ECO:0008006" key="4">
    <source>
        <dbReference type="Google" id="ProtNLM"/>
    </source>
</evidence>
<feature type="transmembrane region" description="Helical" evidence="1">
    <location>
        <begin position="159"/>
        <end position="187"/>
    </location>
</feature>
<feature type="transmembrane region" description="Helical" evidence="1">
    <location>
        <begin position="193"/>
        <end position="211"/>
    </location>
</feature>